<evidence type="ECO:0000313" key="2">
    <source>
        <dbReference type="Proteomes" id="UP000199112"/>
    </source>
</evidence>
<name>A0A1H6G4Y2_9EURY</name>
<evidence type="ECO:0000313" key="1">
    <source>
        <dbReference type="EMBL" id="SEH18146.1"/>
    </source>
</evidence>
<dbReference type="OrthoDB" id="200060at2157"/>
<reference evidence="2" key="1">
    <citation type="submission" date="2016-10" db="EMBL/GenBank/DDBJ databases">
        <authorList>
            <person name="Varghese N."/>
            <person name="Submissions S."/>
        </authorList>
    </citation>
    <scope>NUCLEOTIDE SEQUENCE [LARGE SCALE GENOMIC DNA]</scope>
    <source>
        <strain evidence="2">CGMCC 1.8981</strain>
    </source>
</reference>
<dbReference type="RefSeq" id="WP_090508400.1">
    <property type="nucleotide sequence ID" value="NZ_FNWL01000006.1"/>
</dbReference>
<dbReference type="InterPro" id="IPR055964">
    <property type="entry name" value="DUF7542"/>
</dbReference>
<accession>A0A1H6G4Y2</accession>
<protein>
    <submittedName>
        <fullName evidence="1">Uncharacterized protein</fullName>
    </submittedName>
</protein>
<gene>
    <name evidence="1" type="ORF">SAMN04487967_3684</name>
</gene>
<dbReference type="EMBL" id="FNWL01000006">
    <property type="protein sequence ID" value="SEH18146.1"/>
    <property type="molecule type" value="Genomic_DNA"/>
</dbReference>
<dbReference type="AlphaFoldDB" id="A0A1H6G4Y2"/>
<keyword evidence="2" id="KW-1185">Reference proteome</keyword>
<sequence>MGEENVVVECRKCEFLESYANLGRARVALNDHEVGTGHDVDWQINHVADGVERAGADAGICGTTNCENPDSALFDW</sequence>
<dbReference type="Pfam" id="PF24398">
    <property type="entry name" value="DUF7542"/>
    <property type="match status" value="1"/>
</dbReference>
<dbReference type="Proteomes" id="UP000199112">
    <property type="component" value="Unassembled WGS sequence"/>
</dbReference>
<proteinExistence type="predicted"/>
<organism evidence="1 2">
    <name type="scientific">Natronorubrum sediminis</name>
    <dbReference type="NCBI Taxonomy" id="640943"/>
    <lineage>
        <taxon>Archaea</taxon>
        <taxon>Methanobacteriati</taxon>
        <taxon>Methanobacteriota</taxon>
        <taxon>Stenosarchaea group</taxon>
        <taxon>Halobacteria</taxon>
        <taxon>Halobacteriales</taxon>
        <taxon>Natrialbaceae</taxon>
        <taxon>Natronorubrum</taxon>
    </lineage>
</organism>